<dbReference type="EMBL" id="JANPWB010000008">
    <property type="protein sequence ID" value="KAJ1164291.1"/>
    <property type="molecule type" value="Genomic_DNA"/>
</dbReference>
<comment type="caution">
    <text evidence="1">The sequence shown here is derived from an EMBL/GenBank/DDBJ whole genome shotgun (WGS) entry which is preliminary data.</text>
</comment>
<sequence length="91" mass="10308">MLRSLHLLIEWGCDINAKDFRGQSALDVLLNKDLKDYCMAYSEFWANTAPLIVQGKTDVLQSVVQQHASGRQVIASLRSRYDSENIIPIVE</sequence>
<evidence type="ECO:0000313" key="1">
    <source>
        <dbReference type="EMBL" id="KAJ1164291.1"/>
    </source>
</evidence>
<protein>
    <submittedName>
        <fullName evidence="1">Uncharacterized protein</fullName>
    </submittedName>
</protein>
<dbReference type="Proteomes" id="UP001066276">
    <property type="component" value="Chromosome 4_2"/>
</dbReference>
<accession>A0AAV7SJT1</accession>
<name>A0AAV7SJT1_PLEWA</name>
<dbReference type="AlphaFoldDB" id="A0AAV7SJT1"/>
<proteinExistence type="predicted"/>
<keyword evidence="2" id="KW-1185">Reference proteome</keyword>
<organism evidence="1 2">
    <name type="scientific">Pleurodeles waltl</name>
    <name type="common">Iberian ribbed newt</name>
    <dbReference type="NCBI Taxonomy" id="8319"/>
    <lineage>
        <taxon>Eukaryota</taxon>
        <taxon>Metazoa</taxon>
        <taxon>Chordata</taxon>
        <taxon>Craniata</taxon>
        <taxon>Vertebrata</taxon>
        <taxon>Euteleostomi</taxon>
        <taxon>Amphibia</taxon>
        <taxon>Batrachia</taxon>
        <taxon>Caudata</taxon>
        <taxon>Salamandroidea</taxon>
        <taxon>Salamandridae</taxon>
        <taxon>Pleurodelinae</taxon>
        <taxon>Pleurodeles</taxon>
    </lineage>
</organism>
<reference evidence="1" key="1">
    <citation type="journal article" date="2022" name="bioRxiv">
        <title>Sequencing and chromosome-scale assembly of the giantPleurodeles waltlgenome.</title>
        <authorList>
            <person name="Brown T."/>
            <person name="Elewa A."/>
            <person name="Iarovenko S."/>
            <person name="Subramanian E."/>
            <person name="Araus A.J."/>
            <person name="Petzold A."/>
            <person name="Susuki M."/>
            <person name="Suzuki K.-i.T."/>
            <person name="Hayashi T."/>
            <person name="Toyoda A."/>
            <person name="Oliveira C."/>
            <person name="Osipova E."/>
            <person name="Leigh N.D."/>
            <person name="Simon A."/>
            <person name="Yun M.H."/>
        </authorList>
    </citation>
    <scope>NUCLEOTIDE SEQUENCE</scope>
    <source>
        <strain evidence="1">20211129_DDA</strain>
        <tissue evidence="1">Liver</tissue>
    </source>
</reference>
<gene>
    <name evidence="1" type="ORF">NDU88_004736</name>
</gene>
<evidence type="ECO:0000313" key="2">
    <source>
        <dbReference type="Proteomes" id="UP001066276"/>
    </source>
</evidence>